<gene>
    <name evidence="1" type="ORF">GCM10022235_86310</name>
</gene>
<protein>
    <submittedName>
        <fullName evidence="1">Uncharacterized protein</fullName>
    </submittedName>
</protein>
<evidence type="ECO:0000313" key="1">
    <source>
        <dbReference type="EMBL" id="GAA3601134.1"/>
    </source>
</evidence>
<evidence type="ECO:0000313" key="2">
    <source>
        <dbReference type="Proteomes" id="UP001501222"/>
    </source>
</evidence>
<comment type="caution">
    <text evidence="1">The sequence shown here is derived from an EMBL/GenBank/DDBJ whole genome shotgun (WGS) entry which is preliminary data.</text>
</comment>
<proteinExistence type="predicted"/>
<accession>A0ABP6Z8M1</accession>
<sequence length="166" mass="17363">MYPGRRPALASNAADDGDRPAALATSRIVHASCTSTNLLSCGILHIAADAIGGVRTVGGGHAGQRARVFEFVQVADTRRTGPQPQVGHQLGAGAVPLRSAGGSVAEDRSRLVGRGVVHPNRGRLVLDQVAHLEPPALHRATGQRHEGDHGQRLIRPCLLALLVRLG</sequence>
<reference evidence="2" key="1">
    <citation type="journal article" date="2019" name="Int. J. Syst. Evol. Microbiol.">
        <title>The Global Catalogue of Microorganisms (GCM) 10K type strain sequencing project: providing services to taxonomists for standard genome sequencing and annotation.</title>
        <authorList>
            <consortium name="The Broad Institute Genomics Platform"/>
            <consortium name="The Broad Institute Genome Sequencing Center for Infectious Disease"/>
            <person name="Wu L."/>
            <person name="Ma J."/>
        </authorList>
    </citation>
    <scope>NUCLEOTIDE SEQUENCE [LARGE SCALE GENOMIC DNA]</scope>
    <source>
        <strain evidence="2">JCM 16928</strain>
    </source>
</reference>
<dbReference type="Proteomes" id="UP001501222">
    <property type="component" value="Unassembled WGS sequence"/>
</dbReference>
<organism evidence="1 2">
    <name type="scientific">Kribbella ginsengisoli</name>
    <dbReference type="NCBI Taxonomy" id="363865"/>
    <lineage>
        <taxon>Bacteria</taxon>
        <taxon>Bacillati</taxon>
        <taxon>Actinomycetota</taxon>
        <taxon>Actinomycetes</taxon>
        <taxon>Propionibacteriales</taxon>
        <taxon>Kribbellaceae</taxon>
        <taxon>Kribbella</taxon>
    </lineage>
</organism>
<keyword evidence="2" id="KW-1185">Reference proteome</keyword>
<name>A0ABP6Z8M1_9ACTN</name>
<dbReference type="EMBL" id="BAABAA010000034">
    <property type="protein sequence ID" value="GAA3601134.1"/>
    <property type="molecule type" value="Genomic_DNA"/>
</dbReference>